<evidence type="ECO:0000313" key="2">
    <source>
        <dbReference type="EMBL" id="KAF1963729.1"/>
    </source>
</evidence>
<name>A0A6A5UID4_9PLEO</name>
<gene>
    <name evidence="2" type="ORF">CC80DRAFT_12254</name>
</gene>
<dbReference type="Proteomes" id="UP000800035">
    <property type="component" value="Unassembled WGS sequence"/>
</dbReference>
<accession>A0A6A5UID4</accession>
<sequence>MNESTTLQADITFLSIDFTSLLKYPTSHAYGGSKICRGPATITPVTRFSPISTTKFMPQHCLSLNPSTQSPPKVFSPPQPPFALRKSMTPYRTHPHKVPQDAAVL</sequence>
<evidence type="ECO:0000313" key="3">
    <source>
        <dbReference type="Proteomes" id="UP000800035"/>
    </source>
</evidence>
<organism evidence="2 3">
    <name type="scientific">Byssothecium circinans</name>
    <dbReference type="NCBI Taxonomy" id="147558"/>
    <lineage>
        <taxon>Eukaryota</taxon>
        <taxon>Fungi</taxon>
        <taxon>Dikarya</taxon>
        <taxon>Ascomycota</taxon>
        <taxon>Pezizomycotina</taxon>
        <taxon>Dothideomycetes</taxon>
        <taxon>Pleosporomycetidae</taxon>
        <taxon>Pleosporales</taxon>
        <taxon>Massarineae</taxon>
        <taxon>Massarinaceae</taxon>
        <taxon>Byssothecium</taxon>
    </lineage>
</organism>
<feature type="region of interest" description="Disordered" evidence="1">
    <location>
        <begin position="65"/>
        <end position="105"/>
    </location>
</feature>
<protein>
    <submittedName>
        <fullName evidence="2">Uncharacterized protein</fullName>
    </submittedName>
</protein>
<keyword evidence="3" id="KW-1185">Reference proteome</keyword>
<dbReference type="EMBL" id="ML976977">
    <property type="protein sequence ID" value="KAF1963729.1"/>
    <property type="molecule type" value="Genomic_DNA"/>
</dbReference>
<evidence type="ECO:0000256" key="1">
    <source>
        <dbReference type="SAM" id="MobiDB-lite"/>
    </source>
</evidence>
<dbReference type="AlphaFoldDB" id="A0A6A5UID4"/>
<proteinExistence type="predicted"/>
<reference evidence="2" key="1">
    <citation type="journal article" date="2020" name="Stud. Mycol.">
        <title>101 Dothideomycetes genomes: a test case for predicting lifestyles and emergence of pathogens.</title>
        <authorList>
            <person name="Haridas S."/>
            <person name="Albert R."/>
            <person name="Binder M."/>
            <person name="Bloem J."/>
            <person name="Labutti K."/>
            <person name="Salamov A."/>
            <person name="Andreopoulos B."/>
            <person name="Baker S."/>
            <person name="Barry K."/>
            <person name="Bills G."/>
            <person name="Bluhm B."/>
            <person name="Cannon C."/>
            <person name="Castanera R."/>
            <person name="Culley D."/>
            <person name="Daum C."/>
            <person name="Ezra D."/>
            <person name="Gonzalez J."/>
            <person name="Henrissat B."/>
            <person name="Kuo A."/>
            <person name="Liang C."/>
            <person name="Lipzen A."/>
            <person name="Lutzoni F."/>
            <person name="Magnuson J."/>
            <person name="Mondo S."/>
            <person name="Nolan M."/>
            <person name="Ohm R."/>
            <person name="Pangilinan J."/>
            <person name="Park H.-J."/>
            <person name="Ramirez L."/>
            <person name="Alfaro M."/>
            <person name="Sun H."/>
            <person name="Tritt A."/>
            <person name="Yoshinaga Y."/>
            <person name="Zwiers L.-H."/>
            <person name="Turgeon B."/>
            <person name="Goodwin S."/>
            <person name="Spatafora J."/>
            <person name="Crous P."/>
            <person name="Grigoriev I."/>
        </authorList>
    </citation>
    <scope>NUCLEOTIDE SEQUENCE</scope>
    <source>
        <strain evidence="2">CBS 675.92</strain>
    </source>
</reference>